<evidence type="ECO:0000259" key="14">
    <source>
        <dbReference type="PROSITE" id="PS50059"/>
    </source>
</evidence>
<dbReference type="GO" id="GO:0005737">
    <property type="term" value="C:cytoplasm"/>
    <property type="evidence" value="ECO:0007669"/>
    <property type="project" value="UniProtKB-SubCell"/>
</dbReference>
<accession>A0AAV3TXY8</accession>
<evidence type="ECO:0000256" key="5">
    <source>
        <dbReference type="ARBA" id="ARBA00022618"/>
    </source>
</evidence>
<dbReference type="GO" id="GO:0015031">
    <property type="term" value="P:protein transport"/>
    <property type="evidence" value="ECO:0007669"/>
    <property type="project" value="UniProtKB-UniRule"/>
</dbReference>
<dbReference type="GO" id="GO:0044183">
    <property type="term" value="F:protein folding chaperone"/>
    <property type="evidence" value="ECO:0007669"/>
    <property type="project" value="TreeGrafter"/>
</dbReference>
<dbReference type="Proteomes" id="UP001409585">
    <property type="component" value="Unassembled WGS sequence"/>
</dbReference>
<dbReference type="InterPro" id="IPR008880">
    <property type="entry name" value="Trigger_fac_C"/>
</dbReference>
<gene>
    <name evidence="11 15" type="primary">tig</name>
    <name evidence="15" type="ORF">GCM10025791_01890</name>
</gene>
<feature type="domain" description="PPIase FKBP-type" evidence="14">
    <location>
        <begin position="161"/>
        <end position="249"/>
    </location>
</feature>
<dbReference type="PROSITE" id="PS50059">
    <property type="entry name" value="FKBP_PPIASE"/>
    <property type="match status" value="1"/>
</dbReference>
<dbReference type="InterPro" id="IPR005215">
    <property type="entry name" value="Trig_fac"/>
</dbReference>
<evidence type="ECO:0000256" key="7">
    <source>
        <dbReference type="ARBA" id="ARBA00023186"/>
    </source>
</evidence>
<dbReference type="GO" id="GO:0051301">
    <property type="term" value="P:cell division"/>
    <property type="evidence" value="ECO:0007669"/>
    <property type="project" value="UniProtKB-KW"/>
</dbReference>
<dbReference type="EC" id="5.2.1.8" evidence="3 11"/>
<dbReference type="Pfam" id="PF00254">
    <property type="entry name" value="FKBP_C"/>
    <property type="match status" value="1"/>
</dbReference>
<dbReference type="Gene3D" id="3.10.50.40">
    <property type="match status" value="1"/>
</dbReference>
<keyword evidence="16" id="KW-1185">Reference proteome</keyword>
<keyword evidence="8 11" id="KW-0413">Isomerase</keyword>
<dbReference type="GO" id="GO:0043022">
    <property type="term" value="F:ribosome binding"/>
    <property type="evidence" value="ECO:0007669"/>
    <property type="project" value="TreeGrafter"/>
</dbReference>
<keyword evidence="9 11" id="KW-0131">Cell cycle</keyword>
<evidence type="ECO:0000313" key="16">
    <source>
        <dbReference type="Proteomes" id="UP001409585"/>
    </source>
</evidence>
<evidence type="ECO:0000256" key="11">
    <source>
        <dbReference type="HAMAP-Rule" id="MF_00303"/>
    </source>
</evidence>
<dbReference type="Gene3D" id="3.30.70.1050">
    <property type="entry name" value="Trigger factor ribosome-binding domain"/>
    <property type="match status" value="1"/>
</dbReference>
<dbReference type="PANTHER" id="PTHR30560">
    <property type="entry name" value="TRIGGER FACTOR CHAPERONE AND PEPTIDYL-PROLYL CIS/TRANS ISOMERASE"/>
    <property type="match status" value="1"/>
</dbReference>
<dbReference type="AlphaFoldDB" id="A0AAV3TXY8"/>
<comment type="domain">
    <text evidence="11">Consists of 3 domains; the N-terminus binds the ribosome, the middle domain has PPIase activity, while the C-terminus has intrinsic chaperone activity on its own.</text>
</comment>
<dbReference type="HAMAP" id="MF_00303">
    <property type="entry name" value="Trigger_factor_Tig"/>
    <property type="match status" value="1"/>
</dbReference>
<reference evidence="16" key="1">
    <citation type="journal article" date="2019" name="Int. J. Syst. Evol. Microbiol.">
        <title>The Global Catalogue of Microorganisms (GCM) 10K type strain sequencing project: providing services to taxonomists for standard genome sequencing and annotation.</title>
        <authorList>
            <consortium name="The Broad Institute Genomics Platform"/>
            <consortium name="The Broad Institute Genome Sequencing Center for Infectious Disease"/>
            <person name="Wu L."/>
            <person name="Ma J."/>
        </authorList>
    </citation>
    <scope>NUCLEOTIDE SEQUENCE [LARGE SCALE GENOMIC DNA]</scope>
    <source>
        <strain evidence="16">JCM 19134</strain>
    </source>
</reference>
<comment type="subcellular location">
    <subcellularLocation>
        <location evidence="11">Cytoplasm</location>
    </subcellularLocation>
    <text evidence="11">About half TF is bound to the ribosome near the polypeptide exit tunnel while the other half is free in the cytoplasm.</text>
</comment>
<comment type="caution">
    <text evidence="15">The sequence shown here is derived from an EMBL/GenBank/DDBJ whole genome shotgun (WGS) entry which is preliminary data.</text>
</comment>
<comment type="function">
    <text evidence="11">Involved in protein export. Acts as a chaperone by maintaining the newly synthesized protein in an open conformation. Functions as a peptidyl-prolyl cis-trans isomerase.</text>
</comment>
<evidence type="ECO:0000256" key="4">
    <source>
        <dbReference type="ARBA" id="ARBA00016902"/>
    </source>
</evidence>
<name>A0AAV3TXY8_9ALTE</name>
<dbReference type="SUPFAM" id="SSF102735">
    <property type="entry name" value="Trigger factor ribosome-binding domain"/>
    <property type="match status" value="1"/>
</dbReference>
<evidence type="ECO:0000256" key="13">
    <source>
        <dbReference type="RuleBase" id="RU003914"/>
    </source>
</evidence>
<evidence type="ECO:0000256" key="1">
    <source>
        <dbReference type="ARBA" id="ARBA00000971"/>
    </source>
</evidence>
<dbReference type="PIRSF" id="PIRSF003095">
    <property type="entry name" value="Trigger_factor"/>
    <property type="match status" value="1"/>
</dbReference>
<dbReference type="NCBIfam" id="TIGR00115">
    <property type="entry name" value="tig"/>
    <property type="match status" value="1"/>
</dbReference>
<dbReference type="GO" id="GO:0043335">
    <property type="term" value="P:protein unfolding"/>
    <property type="evidence" value="ECO:0007669"/>
    <property type="project" value="TreeGrafter"/>
</dbReference>
<evidence type="ECO:0000256" key="2">
    <source>
        <dbReference type="ARBA" id="ARBA00005464"/>
    </source>
</evidence>
<comment type="catalytic activity">
    <reaction evidence="1 11 12">
        <text>[protein]-peptidylproline (omega=180) = [protein]-peptidylproline (omega=0)</text>
        <dbReference type="Rhea" id="RHEA:16237"/>
        <dbReference type="Rhea" id="RHEA-COMP:10747"/>
        <dbReference type="Rhea" id="RHEA-COMP:10748"/>
        <dbReference type="ChEBI" id="CHEBI:83833"/>
        <dbReference type="ChEBI" id="CHEBI:83834"/>
        <dbReference type="EC" id="5.2.1.8"/>
    </reaction>
</comment>
<evidence type="ECO:0000256" key="12">
    <source>
        <dbReference type="PROSITE-ProRule" id="PRU00277"/>
    </source>
</evidence>
<dbReference type="Pfam" id="PF05698">
    <property type="entry name" value="Trigger_C"/>
    <property type="match status" value="1"/>
</dbReference>
<dbReference type="InterPro" id="IPR046357">
    <property type="entry name" value="PPIase_dom_sf"/>
</dbReference>
<dbReference type="InterPro" id="IPR008881">
    <property type="entry name" value="Trigger_fac_ribosome-bd_bac"/>
</dbReference>
<evidence type="ECO:0000256" key="8">
    <source>
        <dbReference type="ARBA" id="ARBA00023235"/>
    </source>
</evidence>
<dbReference type="SUPFAM" id="SSF54534">
    <property type="entry name" value="FKBP-like"/>
    <property type="match status" value="1"/>
</dbReference>
<dbReference type="EMBL" id="BAABLX010000001">
    <property type="protein sequence ID" value="GAA4929787.1"/>
    <property type="molecule type" value="Genomic_DNA"/>
</dbReference>
<evidence type="ECO:0000256" key="10">
    <source>
        <dbReference type="ARBA" id="ARBA00029986"/>
    </source>
</evidence>
<dbReference type="Gene3D" id="1.10.3120.10">
    <property type="entry name" value="Trigger factor, C-terminal domain"/>
    <property type="match status" value="1"/>
</dbReference>
<dbReference type="PANTHER" id="PTHR30560:SF3">
    <property type="entry name" value="TRIGGER FACTOR-LIKE PROTEIN TIG, CHLOROPLASTIC"/>
    <property type="match status" value="1"/>
</dbReference>
<keyword evidence="11" id="KW-0963">Cytoplasm</keyword>
<protein>
    <recommendedName>
        <fullName evidence="4 11">Trigger factor</fullName>
        <shortName evidence="11">TF</shortName>
        <ecNumber evidence="3 11">5.2.1.8</ecNumber>
    </recommendedName>
    <alternativeName>
        <fullName evidence="10 11">PPIase</fullName>
    </alternativeName>
</protein>
<evidence type="ECO:0000256" key="3">
    <source>
        <dbReference type="ARBA" id="ARBA00013194"/>
    </source>
</evidence>
<dbReference type="InterPro" id="IPR036611">
    <property type="entry name" value="Trigger_fac_ribosome-bd_sf"/>
</dbReference>
<keyword evidence="7 11" id="KW-0143">Chaperone</keyword>
<dbReference type="InterPro" id="IPR001179">
    <property type="entry name" value="PPIase_FKBP_dom"/>
</dbReference>
<dbReference type="Pfam" id="PF05697">
    <property type="entry name" value="Trigger_N"/>
    <property type="match status" value="1"/>
</dbReference>
<dbReference type="GO" id="GO:0003755">
    <property type="term" value="F:peptidyl-prolyl cis-trans isomerase activity"/>
    <property type="evidence" value="ECO:0007669"/>
    <property type="project" value="UniProtKB-UniRule"/>
</dbReference>
<evidence type="ECO:0000313" key="15">
    <source>
        <dbReference type="EMBL" id="GAA4929787.1"/>
    </source>
</evidence>
<proteinExistence type="inferred from homology"/>
<dbReference type="InterPro" id="IPR037041">
    <property type="entry name" value="Trigger_fac_C_sf"/>
</dbReference>
<dbReference type="InterPro" id="IPR027304">
    <property type="entry name" value="Trigger_fact/SurA_dom_sf"/>
</dbReference>
<dbReference type="RefSeq" id="WP_345415638.1">
    <property type="nucleotide sequence ID" value="NZ_AP031496.1"/>
</dbReference>
<dbReference type="SUPFAM" id="SSF109998">
    <property type="entry name" value="Triger factor/SurA peptide-binding domain-like"/>
    <property type="match status" value="1"/>
</dbReference>
<keyword evidence="6 11" id="KW-0697">Rotamase</keyword>
<comment type="similarity">
    <text evidence="2 11 13">Belongs to the FKBP-type PPIase family. Tig subfamily.</text>
</comment>
<evidence type="ECO:0000256" key="9">
    <source>
        <dbReference type="ARBA" id="ARBA00023306"/>
    </source>
</evidence>
<dbReference type="GO" id="GO:0051083">
    <property type="term" value="P:'de novo' cotranslational protein folding"/>
    <property type="evidence" value="ECO:0007669"/>
    <property type="project" value="TreeGrafter"/>
</dbReference>
<evidence type="ECO:0000256" key="6">
    <source>
        <dbReference type="ARBA" id="ARBA00023110"/>
    </source>
</evidence>
<keyword evidence="5 11" id="KW-0132">Cell division</keyword>
<dbReference type="FunFam" id="3.10.50.40:FF:000001">
    <property type="entry name" value="Trigger factor"/>
    <property type="match status" value="1"/>
</dbReference>
<sequence>MQVSIETTSGLERRMTVGIPAADFDSEVNKRLQEAAKTIRINGFRKGKVPLKVVKQRYGAGVRQEVMGDMINRTFQDAVSEKEVRPAGQPAIEPLESKEGQDFEYVATFEVYPEVELKETAGFDIEKLIADVGTEDVDKMIDILRKQQAEWVEVERAAADGDKVNIDYKGTKDGEVFEGGSAEKQDLVLGSGRMIDGFEAGVEGLKAGDSKTLALTFPEDYHSEDLKGAAVEFEVTVNSVSEQELPELNAELYKKFGIDTETEDEFRDEVQKNMERELKNAVKTQAKTQVMDKLIDANEVELPSALVAGEIDALRGQMAQQFGAQAQQLDLKGILPDEMFEEQAKRRVSLGLIVGEIVKQKEIKVDGDKVRAMVEEIASTYQEPEEVVTYYYSNQQLLAGVESAVLEDQVVEAILADANVTETQSNYEDVIKAAQGNQGEQ</sequence>
<organism evidence="15 16">
    <name type="scientific">Halioxenophilus aromaticivorans</name>
    <dbReference type="NCBI Taxonomy" id="1306992"/>
    <lineage>
        <taxon>Bacteria</taxon>
        <taxon>Pseudomonadati</taxon>
        <taxon>Pseudomonadota</taxon>
        <taxon>Gammaproteobacteria</taxon>
        <taxon>Alteromonadales</taxon>
        <taxon>Alteromonadaceae</taxon>
        <taxon>Halioxenophilus</taxon>
    </lineage>
</organism>